<accession>A0A0M3ICI9</accession>
<evidence type="ECO:0000313" key="1">
    <source>
        <dbReference type="Proteomes" id="UP000036681"/>
    </source>
</evidence>
<dbReference type="Proteomes" id="UP000036681">
    <property type="component" value="Unplaced"/>
</dbReference>
<keyword evidence="1" id="KW-1185">Reference proteome</keyword>
<dbReference type="WBParaSite" id="ALUE_0001560901-mRNA-1">
    <property type="protein sequence ID" value="ALUE_0001560901-mRNA-1"/>
    <property type="gene ID" value="ALUE_0001560901"/>
</dbReference>
<sequence length="115" mass="12510">MGAWFTESVLGTPKAAGAIVSVCRHYHISTAMKPNNVRLLLPASFTVVHADALRSSLRYLTHASLPTLADTHALIGFFHFSLLWTFPPTIGTNSGQTPSTRATVSRALEILGFRF</sequence>
<protein>
    <submittedName>
        <fullName evidence="2">Uncharacterized protein</fullName>
    </submittedName>
</protein>
<dbReference type="AlphaFoldDB" id="A0A0M3ICI9"/>
<name>A0A0M3ICI9_ASCLU</name>
<reference evidence="2" key="1">
    <citation type="submission" date="2017-02" db="UniProtKB">
        <authorList>
            <consortium name="WormBaseParasite"/>
        </authorList>
    </citation>
    <scope>IDENTIFICATION</scope>
</reference>
<evidence type="ECO:0000313" key="2">
    <source>
        <dbReference type="WBParaSite" id="ALUE_0001560901-mRNA-1"/>
    </source>
</evidence>
<proteinExistence type="predicted"/>
<organism evidence="1 2">
    <name type="scientific">Ascaris lumbricoides</name>
    <name type="common">Giant roundworm</name>
    <dbReference type="NCBI Taxonomy" id="6252"/>
    <lineage>
        <taxon>Eukaryota</taxon>
        <taxon>Metazoa</taxon>
        <taxon>Ecdysozoa</taxon>
        <taxon>Nematoda</taxon>
        <taxon>Chromadorea</taxon>
        <taxon>Rhabditida</taxon>
        <taxon>Spirurina</taxon>
        <taxon>Ascaridomorpha</taxon>
        <taxon>Ascaridoidea</taxon>
        <taxon>Ascarididae</taxon>
        <taxon>Ascaris</taxon>
    </lineage>
</organism>